<organism evidence="7 8">
    <name type="scientific">Sulfitobacter albidus</name>
    <dbReference type="NCBI Taxonomy" id="2829501"/>
    <lineage>
        <taxon>Bacteria</taxon>
        <taxon>Pseudomonadati</taxon>
        <taxon>Pseudomonadota</taxon>
        <taxon>Alphaproteobacteria</taxon>
        <taxon>Rhodobacterales</taxon>
        <taxon>Roseobacteraceae</taxon>
        <taxon>Sulfitobacter</taxon>
    </lineage>
</organism>
<feature type="transmembrane region" description="Helical" evidence="5">
    <location>
        <begin position="167"/>
        <end position="190"/>
    </location>
</feature>
<sequence>MGNSILLFSCARATALGAAAAACKPAPKPQGAAIMDTLINVVLPISLAIIMLSLGIGLTVADFRRVATRPRGFAVGAACQLVLLPVAAYAVVRAFGLGPELAVGVMLIALCPGGVTSNMLSRLARGDVALSVSLTAVISLVSVLTVPILAAWAVVHFMGDAAPAVNVTALGIAMFVITALPVALGVLIRHFAPGFANRAEPVLTRVATVLFVVIVLAALAGNWSLFVDNLPRLGPALMTLNVVLMLAGLGIAAALGLGRQAARTVSIETGVQNATLGITLAALISGQSEGFSTMALPAAVYGITMYLVALPFVAWFRRG</sequence>
<keyword evidence="3 5" id="KW-1133">Transmembrane helix</keyword>
<proteinExistence type="predicted"/>
<feature type="transmembrane region" description="Helical" evidence="5">
    <location>
        <begin position="238"/>
        <end position="258"/>
    </location>
</feature>
<evidence type="ECO:0000256" key="3">
    <source>
        <dbReference type="ARBA" id="ARBA00022989"/>
    </source>
</evidence>
<dbReference type="KEGG" id="sual:KDD17_03130"/>
<dbReference type="PANTHER" id="PTHR10361">
    <property type="entry name" value="SODIUM-BILE ACID COTRANSPORTER"/>
    <property type="match status" value="1"/>
</dbReference>
<protein>
    <submittedName>
        <fullName evidence="7">Bile acid:sodium symporter family protein</fullName>
    </submittedName>
</protein>
<keyword evidence="8" id="KW-1185">Reference proteome</keyword>
<feature type="transmembrane region" description="Helical" evidence="5">
    <location>
        <begin position="37"/>
        <end position="61"/>
    </location>
</feature>
<dbReference type="PANTHER" id="PTHR10361:SF24">
    <property type="entry name" value="P3 PROTEIN"/>
    <property type="match status" value="1"/>
</dbReference>
<evidence type="ECO:0000256" key="6">
    <source>
        <dbReference type="SAM" id="SignalP"/>
    </source>
</evidence>
<dbReference type="AlphaFoldDB" id="A0A975PMT6"/>
<accession>A0A975PMT6</accession>
<evidence type="ECO:0000313" key="8">
    <source>
        <dbReference type="Proteomes" id="UP000683291"/>
    </source>
</evidence>
<keyword evidence="4 5" id="KW-0472">Membrane</keyword>
<dbReference type="InterPro" id="IPR004710">
    <property type="entry name" value="Bilac:Na_transpt"/>
</dbReference>
<dbReference type="InterPro" id="IPR038770">
    <property type="entry name" value="Na+/solute_symporter_sf"/>
</dbReference>
<feature type="transmembrane region" description="Helical" evidence="5">
    <location>
        <begin position="202"/>
        <end position="226"/>
    </location>
</feature>
<keyword evidence="6" id="KW-0732">Signal</keyword>
<reference evidence="7" key="1">
    <citation type="submission" date="2021-04" db="EMBL/GenBank/DDBJ databases">
        <title>Complete genome sequence for Sulfitobacter sp. strain JK7-1.</title>
        <authorList>
            <person name="Park S.-J."/>
        </authorList>
    </citation>
    <scope>NUCLEOTIDE SEQUENCE</scope>
    <source>
        <strain evidence="7">JK7-1</strain>
    </source>
</reference>
<feature type="transmembrane region" description="Helical" evidence="5">
    <location>
        <begin position="73"/>
        <end position="95"/>
    </location>
</feature>
<evidence type="ECO:0000256" key="2">
    <source>
        <dbReference type="ARBA" id="ARBA00022692"/>
    </source>
</evidence>
<feature type="chain" id="PRO_5037123766" evidence="6">
    <location>
        <begin position="21"/>
        <end position="319"/>
    </location>
</feature>
<evidence type="ECO:0000256" key="4">
    <source>
        <dbReference type="ARBA" id="ARBA00023136"/>
    </source>
</evidence>
<keyword evidence="2 5" id="KW-0812">Transmembrane</keyword>
<evidence type="ECO:0000256" key="5">
    <source>
        <dbReference type="SAM" id="Phobius"/>
    </source>
</evidence>
<dbReference type="Pfam" id="PF01758">
    <property type="entry name" value="SBF"/>
    <property type="match status" value="1"/>
</dbReference>
<evidence type="ECO:0000256" key="1">
    <source>
        <dbReference type="ARBA" id="ARBA00004141"/>
    </source>
</evidence>
<dbReference type="Gene3D" id="1.20.1530.20">
    <property type="match status" value="1"/>
</dbReference>
<dbReference type="InterPro" id="IPR002657">
    <property type="entry name" value="BilAc:Na_symport/Acr3"/>
</dbReference>
<dbReference type="EMBL" id="CP073581">
    <property type="protein sequence ID" value="QUJ77044.1"/>
    <property type="molecule type" value="Genomic_DNA"/>
</dbReference>
<comment type="subcellular location">
    <subcellularLocation>
        <location evidence="1">Membrane</location>
        <topology evidence="1">Multi-pass membrane protein</topology>
    </subcellularLocation>
</comment>
<feature type="transmembrane region" description="Helical" evidence="5">
    <location>
        <begin position="270"/>
        <end position="288"/>
    </location>
</feature>
<dbReference type="Proteomes" id="UP000683291">
    <property type="component" value="Chromosome 1"/>
</dbReference>
<evidence type="ECO:0000313" key="7">
    <source>
        <dbReference type="EMBL" id="QUJ77044.1"/>
    </source>
</evidence>
<dbReference type="GO" id="GO:0016020">
    <property type="term" value="C:membrane"/>
    <property type="evidence" value="ECO:0007669"/>
    <property type="project" value="UniProtKB-SubCell"/>
</dbReference>
<gene>
    <name evidence="7" type="ORF">KDD17_03130</name>
</gene>
<feature type="transmembrane region" description="Helical" evidence="5">
    <location>
        <begin position="132"/>
        <end position="155"/>
    </location>
</feature>
<name>A0A975PMT6_9RHOB</name>
<feature type="signal peptide" evidence="6">
    <location>
        <begin position="1"/>
        <end position="20"/>
    </location>
</feature>
<feature type="transmembrane region" description="Helical" evidence="5">
    <location>
        <begin position="294"/>
        <end position="316"/>
    </location>
</feature>
<feature type="transmembrane region" description="Helical" evidence="5">
    <location>
        <begin position="101"/>
        <end position="120"/>
    </location>
</feature>